<evidence type="ECO:0000313" key="2">
    <source>
        <dbReference type="EMBL" id="MBA4537322.1"/>
    </source>
</evidence>
<dbReference type="SUPFAM" id="SSF51261">
    <property type="entry name" value="Duplicated hybrid motif"/>
    <property type="match status" value="1"/>
</dbReference>
<dbReference type="CDD" id="cd00118">
    <property type="entry name" value="LysM"/>
    <property type="match status" value="1"/>
</dbReference>
<dbReference type="EMBL" id="JAAIWN010000017">
    <property type="protein sequence ID" value="NEY81579.1"/>
    <property type="molecule type" value="Genomic_DNA"/>
</dbReference>
<evidence type="ECO:0000313" key="5">
    <source>
        <dbReference type="Proteomes" id="UP000570010"/>
    </source>
</evidence>
<sequence length="308" mass="34459">MRDYLKRFLIAGIVALCVSLLFLGGKHSQAETIEQNANWIWPAEGIITDIFGTRSGTHKGIDIGGGLGSPIYAVDDATVSKSYYSESYGHVVFLKHDKGDYETVYAHLNKRNVNDGQKIHQGEVIGEMGNTGHSSGVHLHFEIHQTNWTYNKENAINPAVILGGVEVGQEIQVTKQASVEKATTQSDSEQMNRQQEVTVAEKKEAKLTEEEANTDKNASIVTTRLNEFYEDRSSTEEKRKQEIVEIEYEVVLGDTLWGIAKQHDVTVRSIMERNKLQSDLLIPGQKLTVVLLKDHVYTINTSIEEITK</sequence>
<reference evidence="2 5" key="2">
    <citation type="submission" date="2020-07" db="EMBL/GenBank/DDBJ databases">
        <authorList>
            <person name="Feng H."/>
        </authorList>
    </citation>
    <scope>NUCLEOTIDE SEQUENCE [LARGE SCALE GENOMIC DNA]</scope>
    <source>
        <strain evidence="2">S-12</strain>
        <strain evidence="5">s-12</strain>
    </source>
</reference>
<organism evidence="3 4">
    <name type="scientific">Bacillus aquiflavi</name>
    <dbReference type="NCBI Taxonomy" id="2672567"/>
    <lineage>
        <taxon>Bacteria</taxon>
        <taxon>Bacillati</taxon>
        <taxon>Bacillota</taxon>
        <taxon>Bacilli</taxon>
        <taxon>Bacillales</taxon>
        <taxon>Bacillaceae</taxon>
        <taxon>Bacillus</taxon>
    </lineage>
</organism>
<dbReference type="CDD" id="cd12797">
    <property type="entry name" value="M23_peptidase"/>
    <property type="match status" value="1"/>
</dbReference>
<reference evidence="3 4" key="1">
    <citation type="submission" date="2020-02" db="EMBL/GenBank/DDBJ databases">
        <title>Bacillus aquiflavi sp. nov., isolated from yellow water of strong flavor Chinese baijiu in Yibin region of China.</title>
        <authorList>
            <person name="Xie J."/>
        </authorList>
    </citation>
    <scope>NUCLEOTIDE SEQUENCE [LARGE SCALE GENOMIC DNA]</scope>
    <source>
        <strain evidence="3 4">3H-10</strain>
    </source>
</reference>
<gene>
    <name evidence="3" type="ORF">G4D64_08645</name>
    <name evidence="2" type="ORF">H1Z61_09245</name>
</gene>
<dbReference type="RefSeq" id="WP_163241971.1">
    <property type="nucleotide sequence ID" value="NZ_JAAIWN010000017.1"/>
</dbReference>
<evidence type="ECO:0000259" key="1">
    <source>
        <dbReference type="PROSITE" id="PS51782"/>
    </source>
</evidence>
<dbReference type="SUPFAM" id="SSF54106">
    <property type="entry name" value="LysM domain"/>
    <property type="match status" value="1"/>
</dbReference>
<dbReference type="PANTHER" id="PTHR21666">
    <property type="entry name" value="PEPTIDASE-RELATED"/>
    <property type="match status" value="1"/>
</dbReference>
<name>A0A6B3VUB3_9BACI</name>
<dbReference type="InterPro" id="IPR016047">
    <property type="entry name" value="M23ase_b-sheet_dom"/>
</dbReference>
<evidence type="ECO:0000313" key="3">
    <source>
        <dbReference type="EMBL" id="NEY81579.1"/>
    </source>
</evidence>
<dbReference type="Proteomes" id="UP000570010">
    <property type="component" value="Unassembled WGS sequence"/>
</dbReference>
<dbReference type="Pfam" id="PF01551">
    <property type="entry name" value="Peptidase_M23"/>
    <property type="match status" value="1"/>
</dbReference>
<dbReference type="Gene3D" id="3.10.350.10">
    <property type="entry name" value="LysM domain"/>
    <property type="match status" value="1"/>
</dbReference>
<dbReference type="SMART" id="SM00257">
    <property type="entry name" value="LysM"/>
    <property type="match status" value="1"/>
</dbReference>
<dbReference type="Proteomes" id="UP000472971">
    <property type="component" value="Unassembled WGS sequence"/>
</dbReference>
<dbReference type="InterPro" id="IPR036779">
    <property type="entry name" value="LysM_dom_sf"/>
</dbReference>
<dbReference type="GO" id="GO:0004222">
    <property type="term" value="F:metalloendopeptidase activity"/>
    <property type="evidence" value="ECO:0007669"/>
    <property type="project" value="TreeGrafter"/>
</dbReference>
<dbReference type="AlphaFoldDB" id="A0A6B3VUB3"/>
<dbReference type="PANTHER" id="PTHR21666:SF290">
    <property type="entry name" value="PEPTIDASE M23 DOMAIN PROTEIN"/>
    <property type="match status" value="1"/>
</dbReference>
<protein>
    <submittedName>
        <fullName evidence="3">Peptidoglycan DD-metalloendopeptidase family protein</fullName>
    </submittedName>
</protein>
<dbReference type="InterPro" id="IPR050570">
    <property type="entry name" value="Cell_wall_metabolism_enzyme"/>
</dbReference>
<dbReference type="InterPro" id="IPR018392">
    <property type="entry name" value="LysM"/>
</dbReference>
<accession>A0A6B3VUB3</accession>
<dbReference type="Pfam" id="PF01476">
    <property type="entry name" value="LysM"/>
    <property type="match status" value="1"/>
</dbReference>
<evidence type="ECO:0000313" key="4">
    <source>
        <dbReference type="Proteomes" id="UP000472971"/>
    </source>
</evidence>
<dbReference type="EMBL" id="JACEIO010000019">
    <property type="protein sequence ID" value="MBA4537322.1"/>
    <property type="molecule type" value="Genomic_DNA"/>
</dbReference>
<comment type="caution">
    <text evidence="3">The sequence shown here is derived from an EMBL/GenBank/DDBJ whole genome shotgun (WGS) entry which is preliminary data.</text>
</comment>
<dbReference type="Gene3D" id="2.70.70.10">
    <property type="entry name" value="Glucose Permease (Domain IIA)"/>
    <property type="match status" value="1"/>
</dbReference>
<proteinExistence type="predicted"/>
<keyword evidence="4" id="KW-1185">Reference proteome</keyword>
<feature type="domain" description="LysM" evidence="1">
    <location>
        <begin position="246"/>
        <end position="289"/>
    </location>
</feature>
<dbReference type="InterPro" id="IPR011055">
    <property type="entry name" value="Dup_hybrid_motif"/>
</dbReference>
<dbReference type="PROSITE" id="PS51782">
    <property type="entry name" value="LYSM"/>
    <property type="match status" value="1"/>
</dbReference>